<dbReference type="Proteomes" id="UP000030060">
    <property type="component" value="Unassembled WGS sequence"/>
</dbReference>
<dbReference type="Pfam" id="PF06635">
    <property type="entry name" value="T3SS_SCTL"/>
    <property type="match status" value="1"/>
</dbReference>
<evidence type="ECO:0000256" key="1">
    <source>
        <dbReference type="ARBA" id="ARBA00022448"/>
    </source>
</evidence>
<sequence>MSELPSRPTARILRAEDAALWSDGFAFLQAAKQQAEQIKADSEQWLSSARAEGFESARQAGAEQVAQLLLHTQSQVQHYLSSLEASLADLALGIVREVLGELDSADRVVRSTRQALSAFRQDQALTLWVPPAEVDALRQRLKLEGLAIAVDADEQLHAGQARLNSPAGSVELGLEAQLQNLRRSLLPFAEEGVA</sequence>
<dbReference type="PANTHER" id="PTHR34982:SF1">
    <property type="entry name" value="FLAGELLAR ASSEMBLY PROTEIN FLIH"/>
    <property type="match status" value="1"/>
</dbReference>
<dbReference type="GO" id="GO:0015031">
    <property type="term" value="P:protein transport"/>
    <property type="evidence" value="ECO:0007669"/>
    <property type="project" value="UniProtKB-KW"/>
</dbReference>
<reference evidence="3 4" key="1">
    <citation type="journal article" date="2013" name="Genome Announc.">
        <title>Draft Genome Sequence of Pseudomonas fluorescens LMG 5329, a White Line-Inducing Principle-Producing Bioindicator for the Mushroom Pathogen Pseudomonas tolaasii.</title>
        <authorList>
            <person name="Ghequire M.G."/>
            <person name="Rokni-Zadeh H."/>
            <person name="Zarrineh P."/>
            <person name="De Mot R."/>
        </authorList>
    </citation>
    <scope>NUCLEOTIDE SEQUENCE [LARGE SCALE GENOMIC DNA]</scope>
    <source>
        <strain evidence="3 4">LMG 5329</strain>
    </source>
</reference>
<dbReference type="OrthoDB" id="6859370at2"/>
<evidence type="ECO:0000313" key="4">
    <source>
        <dbReference type="Proteomes" id="UP000030060"/>
    </source>
</evidence>
<evidence type="ECO:0000313" key="3">
    <source>
        <dbReference type="EMBL" id="KGE67482.1"/>
    </source>
</evidence>
<proteinExistence type="predicted"/>
<dbReference type="InterPro" id="IPR010586">
    <property type="entry name" value="T3SS_stator_protein"/>
</dbReference>
<organism evidence="3 4">
    <name type="scientific">Pseudomonas fluorescens LMG 5329</name>
    <dbReference type="NCBI Taxonomy" id="1324332"/>
    <lineage>
        <taxon>Bacteria</taxon>
        <taxon>Pseudomonadati</taxon>
        <taxon>Pseudomonadota</taxon>
        <taxon>Gammaproteobacteria</taxon>
        <taxon>Pseudomonadales</taxon>
        <taxon>Pseudomonadaceae</taxon>
        <taxon>Pseudomonas</taxon>
    </lineage>
</organism>
<gene>
    <name evidence="3" type="ORF">K814_0113345</name>
</gene>
<name>A0A0A1Z3Z2_PSEFL</name>
<dbReference type="AlphaFoldDB" id="A0A0A1Z3Z2"/>
<accession>A0A0A1Z3Z2</accession>
<keyword evidence="2" id="KW-0653">Protein transport</keyword>
<dbReference type="RefSeq" id="WP_038846094.1">
    <property type="nucleotide sequence ID" value="NZ_ASGY01000089.1"/>
</dbReference>
<keyword evidence="1" id="KW-0813">Transport</keyword>
<dbReference type="GO" id="GO:0005829">
    <property type="term" value="C:cytosol"/>
    <property type="evidence" value="ECO:0007669"/>
    <property type="project" value="TreeGrafter"/>
</dbReference>
<evidence type="ECO:0000256" key="2">
    <source>
        <dbReference type="ARBA" id="ARBA00022927"/>
    </source>
</evidence>
<protein>
    <submittedName>
        <fullName evidence="3">Type III secretion protein</fullName>
    </submittedName>
</protein>
<comment type="caution">
    <text evidence="3">The sequence shown here is derived from an EMBL/GenBank/DDBJ whole genome shotgun (WGS) entry which is preliminary data.</text>
</comment>
<dbReference type="InterPro" id="IPR051472">
    <property type="entry name" value="T3SS_Stator/FliH"/>
</dbReference>
<dbReference type="EMBL" id="ASGY01000089">
    <property type="protein sequence ID" value="KGE67482.1"/>
    <property type="molecule type" value="Genomic_DNA"/>
</dbReference>
<dbReference type="PANTHER" id="PTHR34982">
    <property type="entry name" value="YOP PROTEINS TRANSLOCATION PROTEIN L"/>
    <property type="match status" value="1"/>
</dbReference>